<dbReference type="RefSeq" id="XP_022929886.1">
    <property type="nucleotide sequence ID" value="XM_023074118.1"/>
</dbReference>
<reference evidence="5 6" key="1">
    <citation type="submission" date="2025-04" db="UniProtKB">
        <authorList>
            <consortium name="RefSeq"/>
        </authorList>
    </citation>
    <scope>IDENTIFICATION</scope>
    <source>
        <tissue evidence="5 6">Young leaves</tissue>
    </source>
</reference>
<dbReference type="PANTHER" id="PTHR33913:SF1">
    <property type="entry name" value="DRBM DOMAIN-CONTAINING PROTEIN"/>
    <property type="match status" value="1"/>
</dbReference>
<dbReference type="SMR" id="A0A6J1EPE2"/>
<evidence type="ECO:0000313" key="6">
    <source>
        <dbReference type="RefSeq" id="XP_022929886.1"/>
    </source>
</evidence>
<evidence type="ECO:0000313" key="7">
    <source>
        <dbReference type="RefSeq" id="XP_022929887.1"/>
    </source>
</evidence>
<feature type="domain" description="DUF7913" evidence="2">
    <location>
        <begin position="6"/>
        <end position="123"/>
    </location>
</feature>
<dbReference type="Pfam" id="PF25500">
    <property type="entry name" value="DUF7913"/>
    <property type="match status" value="1"/>
</dbReference>
<proteinExistence type="predicted"/>
<dbReference type="RefSeq" id="XP_022929885.1">
    <property type="nucleotide sequence ID" value="XM_023074117.1"/>
</dbReference>
<evidence type="ECO:0000256" key="1">
    <source>
        <dbReference type="SAM" id="MobiDB-lite"/>
    </source>
</evidence>
<feature type="region of interest" description="Disordered" evidence="1">
    <location>
        <begin position="328"/>
        <end position="355"/>
    </location>
</feature>
<keyword evidence="4" id="KW-1185">Reference proteome</keyword>
<feature type="domain" description="DUF7915" evidence="3">
    <location>
        <begin position="159"/>
        <end position="308"/>
    </location>
</feature>
<dbReference type="AlphaFoldDB" id="A0A6J1EPE2"/>
<dbReference type="Pfam" id="PF25502">
    <property type="entry name" value="DUF7915"/>
    <property type="match status" value="1"/>
</dbReference>
<name>A0A6J1EPE2_CUCMO</name>
<protein>
    <submittedName>
        <fullName evidence="5 6">Uncharacterized protein LOC111436360 isoform X1</fullName>
    </submittedName>
</protein>
<gene>
    <name evidence="5 6 7 8" type="primary">LOC111436360</name>
</gene>
<dbReference type="GeneID" id="111436360"/>
<sequence>MSATGVCPTEDAILALLDYLVEPMLPSKSSSIENPPLALLQSVAKQMHAVVLLYNYYHRKQHPHLEFLSFEAFCKLAVVVKPALLSHMKLMQSSDDIELENPEKQLSPAEKAIMDACGLATCLYTSKDENIEGWPLSKVAVFLIDSKKEHCHLLFSSITQGVWSVIEQNLDTSECQPKSVEEEKHVNKKKRVIKKPSKEGLVVVGTKTQQLAYSAVKEATGINQHDLKILESHVAYSLSKEKSAVYFYMMQCTRSATEDVIQVPIKDAVDSLQDSLFKKNGRRWSVTSKVEYYHILPYVKMVLTWFHRETLTDNLGVVGGEKIDENLNKPKRKDVTRKLGTQNNQDDATTNNMNKGTSIYDAGLERLPNKTNCMSSLHDAICRPQSPSVDDLVPSNPMEKRKGVPTPTQVIMSYVKKIHGSPVYNHYEATIPCSVTGRQVYNHYEATIPCTVNESKASESGIKVEDGILATNPCIAECSGEKVASGNLSDNISDQNRNDDHALITCQSNTKNLSKMQAIISKETALSQAAIKALIRKRDKLSHQQRIIEDEIAQCDKNMQTILRGDEDDFVVKLDSVIECCNDVCLRSAAEDKPYQYSEENCSSQLVTRKRLSEEILCIRNPCQELDDICHKNNWILPVYGVSSSDGGFQANVILKGLDFEYSSNGEVCHNPREARESAAMKMLGQLWRMAASQP</sequence>
<dbReference type="SUPFAM" id="SSF54768">
    <property type="entry name" value="dsRNA-binding domain-like"/>
    <property type="match status" value="1"/>
</dbReference>
<accession>A0A6J1EPE2</accession>
<feature type="compositionally biased region" description="Low complexity" evidence="1">
    <location>
        <begin position="341"/>
        <end position="354"/>
    </location>
</feature>
<dbReference type="Proteomes" id="UP000504609">
    <property type="component" value="Unplaced"/>
</dbReference>
<evidence type="ECO:0000313" key="5">
    <source>
        <dbReference type="RefSeq" id="XP_022929885.1"/>
    </source>
</evidence>
<feature type="region of interest" description="Disordered" evidence="1">
    <location>
        <begin position="385"/>
        <end position="404"/>
    </location>
</feature>
<dbReference type="KEGG" id="cmos:111436360"/>
<dbReference type="RefSeq" id="XP_022929887.1">
    <property type="nucleotide sequence ID" value="XM_023074119.1"/>
</dbReference>
<evidence type="ECO:0000313" key="4">
    <source>
        <dbReference type="Proteomes" id="UP000504609"/>
    </source>
</evidence>
<evidence type="ECO:0000259" key="2">
    <source>
        <dbReference type="Pfam" id="PF25500"/>
    </source>
</evidence>
<organism evidence="4 6">
    <name type="scientific">Cucurbita moschata</name>
    <name type="common">Winter crookneck squash</name>
    <name type="synonym">Cucurbita pepo var. moschata</name>
    <dbReference type="NCBI Taxonomy" id="3662"/>
    <lineage>
        <taxon>Eukaryota</taxon>
        <taxon>Viridiplantae</taxon>
        <taxon>Streptophyta</taxon>
        <taxon>Embryophyta</taxon>
        <taxon>Tracheophyta</taxon>
        <taxon>Spermatophyta</taxon>
        <taxon>Magnoliopsida</taxon>
        <taxon>eudicotyledons</taxon>
        <taxon>Gunneridae</taxon>
        <taxon>Pentapetalae</taxon>
        <taxon>rosids</taxon>
        <taxon>fabids</taxon>
        <taxon>Cucurbitales</taxon>
        <taxon>Cucurbitaceae</taxon>
        <taxon>Cucurbiteae</taxon>
        <taxon>Cucurbita</taxon>
    </lineage>
</organism>
<dbReference type="PANTHER" id="PTHR33913">
    <property type="entry name" value="ALEURONE LAYER MORPHOGENESIS PROTEIN"/>
    <property type="match status" value="1"/>
</dbReference>
<dbReference type="InterPro" id="IPR057237">
    <property type="entry name" value="DUF7915"/>
</dbReference>
<evidence type="ECO:0000259" key="3">
    <source>
        <dbReference type="Pfam" id="PF25502"/>
    </source>
</evidence>
<dbReference type="RefSeq" id="XP_022929888.1">
    <property type="nucleotide sequence ID" value="XM_023074120.1"/>
</dbReference>
<dbReference type="Gene3D" id="3.30.160.20">
    <property type="match status" value="1"/>
</dbReference>
<evidence type="ECO:0000313" key="8">
    <source>
        <dbReference type="RefSeq" id="XP_022929888.1"/>
    </source>
</evidence>
<dbReference type="InterPro" id="IPR057235">
    <property type="entry name" value="DUF7913"/>
</dbReference>